<keyword evidence="4" id="KW-1185">Reference proteome</keyword>
<reference evidence="3 4" key="1">
    <citation type="submission" date="2019-02" db="EMBL/GenBank/DDBJ databases">
        <title>Deep-cultivation of Planctomycetes and their phenomic and genomic characterization uncovers novel biology.</title>
        <authorList>
            <person name="Wiegand S."/>
            <person name="Jogler M."/>
            <person name="Boedeker C."/>
            <person name="Pinto D."/>
            <person name="Vollmers J."/>
            <person name="Rivas-Marin E."/>
            <person name="Kohn T."/>
            <person name="Peeters S.H."/>
            <person name="Heuer A."/>
            <person name="Rast P."/>
            <person name="Oberbeckmann S."/>
            <person name="Bunk B."/>
            <person name="Jeske O."/>
            <person name="Meyerdierks A."/>
            <person name="Storesund J.E."/>
            <person name="Kallscheuer N."/>
            <person name="Luecker S."/>
            <person name="Lage O.M."/>
            <person name="Pohl T."/>
            <person name="Merkel B.J."/>
            <person name="Hornburger P."/>
            <person name="Mueller R.-W."/>
            <person name="Bruemmer F."/>
            <person name="Labrenz M."/>
            <person name="Spormann A.M."/>
            <person name="Op Den Camp H."/>
            <person name="Overmann J."/>
            <person name="Amann R."/>
            <person name="Jetten M.S.M."/>
            <person name="Mascher T."/>
            <person name="Medema M.H."/>
            <person name="Devos D.P."/>
            <person name="Kaster A.-K."/>
            <person name="Ovreas L."/>
            <person name="Rohde M."/>
            <person name="Galperin M.Y."/>
            <person name="Jogler C."/>
        </authorList>
    </citation>
    <scope>NUCLEOTIDE SEQUENCE [LARGE SCALE GENOMIC DNA]</scope>
    <source>
        <strain evidence="3 4">Pla100</strain>
    </source>
</reference>
<dbReference type="PROSITE" id="PS50042">
    <property type="entry name" value="CNMP_BINDING_3"/>
    <property type="match status" value="1"/>
</dbReference>
<dbReference type="InterPro" id="IPR018511">
    <property type="entry name" value="Hemolysin-typ_Ca-bd_CS"/>
</dbReference>
<feature type="domain" description="Cyclic nucleotide-binding" evidence="2">
    <location>
        <begin position="72"/>
        <end position="113"/>
    </location>
</feature>
<sequence length="282" mass="29310">MRPGILDSSEPEVRAQVIPCEVRLVDGTLRIDALVQGQNVQVTANGDKVTVASKRFGSMADVSFDRSEVVDILFNGSEGDDIFVSETGIDSIAVGRRGNDRLVGSSGNDDLFGGTGNDRLYGRGGVDLLLGRDGVDRLFEGEESDVISGNQAPASKTHSATGNGSPVNDPAAPTSSDEADDAASPNSEAGSAPVTEFPAAQSTTEDSKVEASNGQTVVTIGEAPARTGSLDWALPMRSVSIVAENGEAQVPLDRWESTFNAAIFQTATTNTLPTVIIKLIAG</sequence>
<comment type="caution">
    <text evidence="3">The sequence shown here is derived from an EMBL/GenBank/DDBJ whole genome shotgun (WGS) entry which is preliminary data.</text>
</comment>
<name>A0A5C5ZPP1_9BACT</name>
<dbReference type="SUPFAM" id="SSF51120">
    <property type="entry name" value="beta-Roll"/>
    <property type="match status" value="1"/>
</dbReference>
<dbReference type="Gene3D" id="2.150.10.10">
    <property type="entry name" value="Serralysin-like metalloprotease, C-terminal"/>
    <property type="match status" value="1"/>
</dbReference>
<feature type="compositionally biased region" description="Polar residues" evidence="1">
    <location>
        <begin position="147"/>
        <end position="166"/>
    </location>
</feature>
<evidence type="ECO:0000256" key="1">
    <source>
        <dbReference type="SAM" id="MobiDB-lite"/>
    </source>
</evidence>
<proteinExistence type="predicted"/>
<dbReference type="InterPro" id="IPR000595">
    <property type="entry name" value="cNMP-bd_dom"/>
</dbReference>
<feature type="region of interest" description="Disordered" evidence="1">
    <location>
        <begin position="98"/>
        <end position="117"/>
    </location>
</feature>
<organism evidence="3 4">
    <name type="scientific">Neorhodopirellula pilleata</name>
    <dbReference type="NCBI Taxonomy" id="2714738"/>
    <lineage>
        <taxon>Bacteria</taxon>
        <taxon>Pseudomonadati</taxon>
        <taxon>Planctomycetota</taxon>
        <taxon>Planctomycetia</taxon>
        <taxon>Pirellulales</taxon>
        <taxon>Pirellulaceae</taxon>
        <taxon>Neorhodopirellula</taxon>
    </lineage>
</organism>
<dbReference type="Pfam" id="PF00353">
    <property type="entry name" value="HemolysinCabind"/>
    <property type="match status" value="2"/>
</dbReference>
<gene>
    <name evidence="3" type="primary">apxIA</name>
    <name evidence="3" type="ORF">Pla100_57150</name>
</gene>
<evidence type="ECO:0000313" key="4">
    <source>
        <dbReference type="Proteomes" id="UP000316213"/>
    </source>
</evidence>
<dbReference type="PROSITE" id="PS00330">
    <property type="entry name" value="HEMOLYSIN_CALCIUM"/>
    <property type="match status" value="1"/>
</dbReference>
<feature type="region of interest" description="Disordered" evidence="1">
    <location>
        <begin position="144"/>
        <end position="214"/>
    </location>
</feature>
<dbReference type="GO" id="GO:0005509">
    <property type="term" value="F:calcium ion binding"/>
    <property type="evidence" value="ECO:0007669"/>
    <property type="project" value="InterPro"/>
</dbReference>
<protein>
    <submittedName>
        <fullName evidence="3">RTX-I toxin determinant A from serotypes 1/9</fullName>
    </submittedName>
</protein>
<dbReference type="EMBL" id="SJPM01000021">
    <property type="protein sequence ID" value="TWT89146.1"/>
    <property type="molecule type" value="Genomic_DNA"/>
</dbReference>
<dbReference type="InterPro" id="IPR001343">
    <property type="entry name" value="Hemolysn_Ca-bd"/>
</dbReference>
<feature type="compositionally biased region" description="Polar residues" evidence="1">
    <location>
        <begin position="200"/>
        <end position="214"/>
    </location>
</feature>
<dbReference type="Proteomes" id="UP000316213">
    <property type="component" value="Unassembled WGS sequence"/>
</dbReference>
<evidence type="ECO:0000313" key="3">
    <source>
        <dbReference type="EMBL" id="TWT89146.1"/>
    </source>
</evidence>
<dbReference type="InterPro" id="IPR011049">
    <property type="entry name" value="Serralysin-like_metalloprot_C"/>
</dbReference>
<dbReference type="AlphaFoldDB" id="A0A5C5ZPP1"/>
<evidence type="ECO:0000259" key="2">
    <source>
        <dbReference type="PROSITE" id="PS50042"/>
    </source>
</evidence>
<dbReference type="RefSeq" id="WP_146582052.1">
    <property type="nucleotide sequence ID" value="NZ_SJPM01000021.1"/>
</dbReference>
<accession>A0A5C5ZPP1</accession>